<name>W9JJT4_FUSOX</name>
<proteinExistence type="predicted"/>
<accession>W9JJT4</accession>
<dbReference type="EMBL" id="JH717906">
    <property type="protein sequence ID" value="EWZ32307.1"/>
    <property type="molecule type" value="Genomic_DNA"/>
</dbReference>
<sequence>MATVSASGFWGYILVDHPWFPSGPPLVTLHTSYRDCFD</sequence>
<dbReference type="VEuPathDB" id="FungiDB:FOZG_13875"/>
<evidence type="ECO:0000313" key="1">
    <source>
        <dbReference type="EMBL" id="EWZ32307.1"/>
    </source>
</evidence>
<reference evidence="1" key="2">
    <citation type="submission" date="2012-06" db="EMBL/GenBank/DDBJ databases">
        <title>Annotation of the Genome Sequence of Fusarium oxysporum Fo47.</title>
        <authorList>
            <consortium name="The Broad Institute Genomics Platform"/>
            <person name="Ma L.-J."/>
            <person name="Corby-Kistler H."/>
            <person name="Broz K."/>
            <person name="Gale L.R."/>
            <person name="Jonkers W."/>
            <person name="O'Donnell K."/>
            <person name="Ploetz R."/>
            <person name="Steinberg C."/>
            <person name="Schwartz D.C."/>
            <person name="VanEtten H."/>
            <person name="Zhou S."/>
            <person name="Young S.K."/>
            <person name="Zeng Q."/>
            <person name="Gargeya S."/>
            <person name="Fitzgerald M."/>
            <person name="Abouelleil A."/>
            <person name="Alvarado L."/>
            <person name="Chapman S.B."/>
            <person name="Gainer-Dewar J."/>
            <person name="Goldberg J."/>
            <person name="Griggs A."/>
            <person name="Gujja S."/>
            <person name="Hansen M."/>
            <person name="Howarth C."/>
            <person name="Imamovic A."/>
            <person name="Ireland A."/>
            <person name="Larimer J."/>
            <person name="McCowan C."/>
            <person name="Murphy C."/>
            <person name="Pearson M."/>
            <person name="Poon T.W."/>
            <person name="Priest M."/>
            <person name="Roberts A."/>
            <person name="Saif S."/>
            <person name="Shea T."/>
            <person name="Sykes S."/>
            <person name="Wortman J."/>
            <person name="Nusbaum C."/>
            <person name="Birren B."/>
        </authorList>
    </citation>
    <scope>NUCLEOTIDE SEQUENCE</scope>
    <source>
        <strain evidence="1">Fo47</strain>
    </source>
</reference>
<dbReference type="AlphaFoldDB" id="W9JJT4"/>
<gene>
    <name evidence="1" type="ORF">FOZG_13875</name>
</gene>
<organism evidence="1">
    <name type="scientific">Fusarium oxysporum Fo47</name>
    <dbReference type="NCBI Taxonomy" id="660027"/>
    <lineage>
        <taxon>Eukaryota</taxon>
        <taxon>Fungi</taxon>
        <taxon>Dikarya</taxon>
        <taxon>Ascomycota</taxon>
        <taxon>Pezizomycotina</taxon>
        <taxon>Sordariomycetes</taxon>
        <taxon>Hypocreomycetidae</taxon>
        <taxon>Hypocreales</taxon>
        <taxon>Nectriaceae</taxon>
        <taxon>Fusarium</taxon>
        <taxon>Fusarium oxysporum species complex</taxon>
    </lineage>
</organism>
<dbReference type="Proteomes" id="UP000030766">
    <property type="component" value="Unassembled WGS sequence"/>
</dbReference>
<dbReference type="HOGENOM" id="CLU_3335588_0_0_1"/>
<reference evidence="1" key="1">
    <citation type="submission" date="2011-06" db="EMBL/GenBank/DDBJ databases">
        <title>The Genome Sequence of Fusarium oxysporum Fo47.</title>
        <authorList>
            <consortium name="The Broad Institute Genome Sequencing Platform"/>
            <person name="Ma L.-J."/>
            <person name="Gale L.R."/>
            <person name="Schwartz D.C."/>
            <person name="Zhou S."/>
            <person name="Corby-Kistler H."/>
            <person name="Young S.K."/>
            <person name="Zeng Q."/>
            <person name="Gargeya S."/>
            <person name="Fitzgerald M."/>
            <person name="Haas B."/>
            <person name="Abouelleil A."/>
            <person name="Alvarado L."/>
            <person name="Arachchi H.M."/>
            <person name="Berlin A."/>
            <person name="Brown A."/>
            <person name="Chapman S.B."/>
            <person name="Chen Z."/>
            <person name="Dunbar C."/>
            <person name="Freedman E."/>
            <person name="Gearin G."/>
            <person name="Gellesch M."/>
            <person name="Goldberg J."/>
            <person name="Griggs A."/>
            <person name="Gujja S."/>
            <person name="Heiman D."/>
            <person name="Howarth C."/>
            <person name="Larson L."/>
            <person name="Lui A."/>
            <person name="MacDonald P.J.P."/>
            <person name="Mehta T."/>
            <person name="Montmayeur A."/>
            <person name="Murphy C."/>
            <person name="Neiman D."/>
            <person name="Pearson M."/>
            <person name="Priest M."/>
            <person name="Roberts A."/>
            <person name="Saif S."/>
            <person name="Shea T."/>
            <person name="Shenoy N."/>
            <person name="Sisk P."/>
            <person name="Stolte C."/>
            <person name="Sykes S."/>
            <person name="Wortman J."/>
            <person name="Nusbaum C."/>
            <person name="Birren B."/>
        </authorList>
    </citation>
    <scope>NUCLEOTIDE SEQUENCE [LARGE SCALE GENOMIC DNA]</scope>
    <source>
        <strain evidence="1">Fo47</strain>
    </source>
</reference>
<protein>
    <submittedName>
        <fullName evidence="1">Uncharacterized protein</fullName>
    </submittedName>
</protein>